<keyword evidence="1" id="KW-0732">Signal</keyword>
<organism evidence="2 3">
    <name type="scientific">Pontibacter burrus</name>
    <dbReference type="NCBI Taxonomy" id="2704466"/>
    <lineage>
        <taxon>Bacteria</taxon>
        <taxon>Pseudomonadati</taxon>
        <taxon>Bacteroidota</taxon>
        <taxon>Cytophagia</taxon>
        <taxon>Cytophagales</taxon>
        <taxon>Hymenobacteraceae</taxon>
        <taxon>Pontibacter</taxon>
    </lineage>
</organism>
<evidence type="ECO:0000256" key="1">
    <source>
        <dbReference type="SAM" id="SignalP"/>
    </source>
</evidence>
<accession>A0A6B3LQ57</accession>
<keyword evidence="3" id="KW-1185">Reference proteome</keyword>
<dbReference type="InterPro" id="IPR010994">
    <property type="entry name" value="RuvA_2-like"/>
</dbReference>
<dbReference type="Proteomes" id="UP000474777">
    <property type="component" value="Unassembled WGS sequence"/>
</dbReference>
<proteinExistence type="predicted"/>
<dbReference type="SUPFAM" id="SSF47781">
    <property type="entry name" value="RuvA domain 2-like"/>
    <property type="match status" value="1"/>
</dbReference>
<gene>
    <name evidence="2" type="ORF">GXP69_09780</name>
</gene>
<evidence type="ECO:0000313" key="3">
    <source>
        <dbReference type="Proteomes" id="UP000474777"/>
    </source>
</evidence>
<dbReference type="EMBL" id="JAAGWD010000004">
    <property type="protein sequence ID" value="NEM97983.1"/>
    <property type="molecule type" value="Genomic_DNA"/>
</dbReference>
<sequence length="692" mass="79329">MARVIVVLLLFYLFTPAQAQDYPRQPIDLDLFVQELFSVQEDENISYEDLYETLFQYYQQPIDLNNTTPEELASLFILSRPQIAAFFQHIRDNGKLLSIYELQAIPNFDLLTIYQLLPFVRVEDAGLFADTRPLWQRLIGEDNNALVLRYERTLQQRRGYSPIDSSSRSQTRYAGSPDKLYLRYRQSHAGDHSLGVTAEKDAGEAFTWDGSTRRYGFDFYTAHLQLYNKGRFKTIAIGDYQLQIGQGLQLSSGYSVGKGSETITTISRANLGIRPYSSVLEYAFFRGGAVTYSLTNNLNLTGFYSIKRVDANLQPDTTSEFSQSFTGIQTSGFHRTPTELANKGRVREHIYGSSLQYQQRAFTIGVTAVGTNYSSPIKKTDAPYQRFEFNGTSNYTAGTNYSFTWQNVYLFGETAVSKSGGIGSVNGFIANLSNKAELAMLYRYYSRDFHSLYGGAFGEGGRNINERGFYTGIELKPIARWEITAYYDRFTFPWLRYRVDAPSYGDEYLVRLYFKPNRQSALYAQFRTESKGLNAPDNTTTIDYVAQALRRNYLVYYEVSPTPKLSLKSRVQFSSYAHEAPKQTGYLIAQDANFTFRNIRLSTRYAIFDTDSYDTRQYVYERDVLYSFSIPALSGKGTRMYALLQFQLIRDLDVWVKYAVTNYRNTDTIGSGLETIEGSRRSDVKVQVRYKF</sequence>
<feature type="signal peptide" evidence="1">
    <location>
        <begin position="1"/>
        <end position="19"/>
    </location>
</feature>
<dbReference type="AlphaFoldDB" id="A0A6B3LQ57"/>
<reference evidence="2 3" key="1">
    <citation type="submission" date="2020-02" db="EMBL/GenBank/DDBJ databases">
        <authorList>
            <person name="Kim M.K."/>
        </authorList>
    </citation>
    <scope>NUCLEOTIDE SEQUENCE [LARGE SCALE GENOMIC DNA]</scope>
    <source>
        <strain evidence="2 3">BT327</strain>
    </source>
</reference>
<dbReference type="RefSeq" id="WP_163914847.1">
    <property type="nucleotide sequence ID" value="NZ_JAAGWD010000004.1"/>
</dbReference>
<comment type="caution">
    <text evidence="2">The sequence shown here is derived from an EMBL/GenBank/DDBJ whole genome shotgun (WGS) entry which is preliminary data.</text>
</comment>
<evidence type="ECO:0000313" key="2">
    <source>
        <dbReference type="EMBL" id="NEM97983.1"/>
    </source>
</evidence>
<name>A0A6B3LQ57_9BACT</name>
<feature type="chain" id="PRO_5025695582" evidence="1">
    <location>
        <begin position="20"/>
        <end position="692"/>
    </location>
</feature>
<protein>
    <submittedName>
        <fullName evidence="2">Helix-hairpin-helix domain-containing protein</fullName>
    </submittedName>
</protein>